<proteinExistence type="inferred from homology"/>
<gene>
    <name evidence="2" type="ORF">DIU77_010520</name>
    <name evidence="3" type="ORF">DIU77_07455</name>
</gene>
<dbReference type="InterPro" id="IPR010310">
    <property type="entry name" value="T7SS_ESAT-6-like"/>
</dbReference>
<comment type="similarity">
    <text evidence="1">Belongs to the WXG100 family.</text>
</comment>
<reference evidence="2" key="4">
    <citation type="submission" date="2023-08" db="EMBL/GenBank/DDBJ databases">
        <authorList>
            <person name="Guima S.E.S."/>
            <person name="Martins L.F."/>
            <person name="Silva A.M."/>
            <person name="Setubal J.C."/>
        </authorList>
    </citation>
    <scope>NUCLEOTIDE SEQUENCE</scope>
    <source>
        <strain evidence="2">ZC4RG45</strain>
    </source>
</reference>
<dbReference type="Gene3D" id="1.10.287.1060">
    <property type="entry name" value="ESAT-6-like"/>
    <property type="match status" value="1"/>
</dbReference>
<sequence>MGGYKGEVADITNAHKNLMDVKADLDTAVNNLEAAMGEVLSQWQGTAANAFRQLMERVDEKGRSLNASLENLAVLLEKAGSTYQQMEEEGAGSFSGGSFSALDG</sequence>
<reference evidence="2 4" key="3">
    <citation type="journal article" date="2021" name="BMC Genomics">
        <title>Genome-resolved metagenome and metatranscriptome analyses of thermophilic composting reveal key bacterial players and their metabolic interactions.</title>
        <authorList>
            <person name="Braga L.P.P."/>
            <person name="Pereira R.V."/>
            <person name="Martins L.F."/>
            <person name="Moura L.M.S."/>
            <person name="Sanchez F.B."/>
            <person name="Patane J.S.L."/>
            <person name="da Silva A.M."/>
            <person name="Setubal J.C."/>
        </authorList>
    </citation>
    <scope>NUCLEOTIDE SEQUENCE [LARGE SCALE GENOMIC DNA]</scope>
    <source>
        <strain evidence="2">ZC4RG45</strain>
    </source>
</reference>
<protein>
    <recommendedName>
        <fullName evidence="1">ESAT-6-like protein</fullName>
    </recommendedName>
</protein>
<dbReference type="EMBL" id="QGUI01000228">
    <property type="protein sequence ID" value="PZM98648.1"/>
    <property type="molecule type" value="Genomic_DNA"/>
</dbReference>
<dbReference type="InterPro" id="IPR036689">
    <property type="entry name" value="ESAT-6-like_sf"/>
</dbReference>
<reference evidence="2" key="2">
    <citation type="submission" date="2018-05" db="EMBL/GenBank/DDBJ databases">
        <authorList>
            <person name="Moura L."/>
            <person name="Setubal J.C."/>
        </authorList>
    </citation>
    <scope>NUCLEOTIDE SEQUENCE</scope>
    <source>
        <strain evidence="2">ZC4RG45</strain>
    </source>
</reference>
<dbReference type="EMBL" id="QGUI02000118">
    <property type="protein sequence ID" value="MFO7192662.1"/>
    <property type="molecule type" value="Genomic_DNA"/>
</dbReference>
<dbReference type="STRING" id="1111738.GCA_000427905_01506"/>
<organism evidence="3">
    <name type="scientific">Thermocrispum agreste</name>
    <dbReference type="NCBI Taxonomy" id="37925"/>
    <lineage>
        <taxon>Bacteria</taxon>
        <taxon>Bacillati</taxon>
        <taxon>Actinomycetota</taxon>
        <taxon>Actinomycetes</taxon>
        <taxon>Pseudonocardiales</taxon>
        <taxon>Pseudonocardiaceae</taxon>
        <taxon>Thermocrispum</taxon>
    </lineage>
</organism>
<dbReference type="NCBIfam" id="TIGR03930">
    <property type="entry name" value="WXG100_ESAT6"/>
    <property type="match status" value="1"/>
</dbReference>
<evidence type="ECO:0000256" key="1">
    <source>
        <dbReference type="RuleBase" id="RU362001"/>
    </source>
</evidence>
<evidence type="ECO:0000313" key="4">
    <source>
        <dbReference type="Proteomes" id="UP000249324"/>
    </source>
</evidence>
<comment type="caution">
    <text evidence="3">The sequence shown here is derived from an EMBL/GenBank/DDBJ whole genome shotgun (WGS) entry which is preliminary data.</text>
</comment>
<dbReference type="SUPFAM" id="SSF140453">
    <property type="entry name" value="EsxAB dimer-like"/>
    <property type="match status" value="1"/>
</dbReference>
<accession>A0A2W4JKF0</accession>
<dbReference type="Pfam" id="PF06013">
    <property type="entry name" value="WXG100"/>
    <property type="match status" value="1"/>
</dbReference>
<reference evidence="3" key="1">
    <citation type="submission" date="2018-05" db="EMBL/GenBank/DDBJ databases">
        <authorList>
            <person name="Lanie J.A."/>
            <person name="Ng W.-L."/>
            <person name="Kazmierczak K.M."/>
            <person name="Andrzejewski T.M."/>
            <person name="Davidsen T.M."/>
            <person name="Wayne K.J."/>
            <person name="Tettelin H."/>
            <person name="Glass J.I."/>
            <person name="Rusch D."/>
            <person name="Podicherti R."/>
            <person name="Tsui H.-C.T."/>
            <person name="Winkler M.E."/>
        </authorList>
    </citation>
    <scope>NUCLEOTIDE SEQUENCE</scope>
    <source>
        <strain evidence="3">ZC4RG45</strain>
    </source>
</reference>
<evidence type="ECO:0000313" key="2">
    <source>
        <dbReference type="EMBL" id="MFO7192662.1"/>
    </source>
</evidence>
<name>A0A2W4JKF0_9PSEU</name>
<evidence type="ECO:0000313" key="3">
    <source>
        <dbReference type="EMBL" id="PZM98648.1"/>
    </source>
</evidence>
<dbReference type="Proteomes" id="UP000249324">
    <property type="component" value="Unassembled WGS sequence"/>
</dbReference>
<dbReference type="AlphaFoldDB" id="A0A2W4JKF0"/>